<dbReference type="Proteomes" id="UP000836387">
    <property type="component" value="Unassembled WGS sequence"/>
</dbReference>
<gene>
    <name evidence="1" type="ORF">CRV2_00009235</name>
</gene>
<sequence length="280" mass="31197">MTKILLTGASGYIGGDLLYLIAKRHPEYGVTALVRNTAQIETISRFSNNVQVVQGTLDDEGILEKEASEADIVLSNCCYTIIQIILADFWGRLSFIKPCEERESNSSRKLYRGEKPPYWIQMSGGAAVVSTEITDPNWEPGTESDIIWDDLDGIEAIKSIIRSNPTRAVDNYMMSVAQSSSYIKTAAVYPPIIYGSGRGPINQRSVQIPDLVETSLKRRRAFRLGPGVNRWGNIHIRDLSEMILRLIDKAVERHTDKNVWGQDGIYLTGVGELTDCGSRL</sequence>
<keyword evidence="2" id="KW-1185">Reference proteome</keyword>
<proteinExistence type="predicted"/>
<organism evidence="1 2">
    <name type="scientific">Clonostachys rosea f. rosea IK726</name>
    <dbReference type="NCBI Taxonomy" id="1349383"/>
    <lineage>
        <taxon>Eukaryota</taxon>
        <taxon>Fungi</taxon>
        <taxon>Dikarya</taxon>
        <taxon>Ascomycota</taxon>
        <taxon>Pezizomycotina</taxon>
        <taxon>Sordariomycetes</taxon>
        <taxon>Hypocreomycetidae</taxon>
        <taxon>Hypocreales</taxon>
        <taxon>Bionectriaceae</taxon>
        <taxon>Clonostachys</taxon>
    </lineage>
</organism>
<comment type="caution">
    <text evidence="1">The sequence shown here is derived from an EMBL/GenBank/DDBJ whole genome shotgun (WGS) entry which is preliminary data.</text>
</comment>
<protein>
    <submittedName>
        <fullName evidence="1">Uncharacterized protein</fullName>
    </submittedName>
</protein>
<accession>A0ACA9TNE0</accession>
<evidence type="ECO:0000313" key="2">
    <source>
        <dbReference type="Proteomes" id="UP000836387"/>
    </source>
</evidence>
<dbReference type="EMBL" id="CADEHS020000006">
    <property type="protein sequence ID" value="CAG9942303.1"/>
    <property type="molecule type" value="Genomic_DNA"/>
</dbReference>
<name>A0ACA9TNE0_BIOOC</name>
<reference evidence="1" key="2">
    <citation type="submission" date="2021-10" db="EMBL/GenBank/DDBJ databases">
        <authorList>
            <person name="Piombo E."/>
        </authorList>
    </citation>
    <scope>NUCLEOTIDE SEQUENCE</scope>
</reference>
<reference evidence="1" key="1">
    <citation type="submission" date="2020-04" db="EMBL/GenBank/DDBJ databases">
        <authorList>
            <person name="Broberg M."/>
        </authorList>
    </citation>
    <scope>NUCLEOTIDE SEQUENCE</scope>
</reference>
<evidence type="ECO:0000313" key="1">
    <source>
        <dbReference type="EMBL" id="CAG9942303.1"/>
    </source>
</evidence>